<keyword evidence="2" id="KW-1185">Reference proteome</keyword>
<gene>
    <name evidence="1" type="ORF">F0562_002769</name>
</gene>
<name>A0A5J5BXX8_9ASTE</name>
<reference evidence="1 2" key="1">
    <citation type="submission" date="2019-09" db="EMBL/GenBank/DDBJ databases">
        <title>A chromosome-level genome assembly of the Chinese tupelo Nyssa sinensis.</title>
        <authorList>
            <person name="Yang X."/>
            <person name="Kang M."/>
            <person name="Yang Y."/>
            <person name="Xiong H."/>
            <person name="Wang M."/>
            <person name="Zhang Z."/>
            <person name="Wang Z."/>
            <person name="Wu H."/>
            <person name="Ma T."/>
            <person name="Liu J."/>
            <person name="Xi Z."/>
        </authorList>
    </citation>
    <scope>NUCLEOTIDE SEQUENCE [LARGE SCALE GENOMIC DNA]</scope>
    <source>
        <strain evidence="1">J267</strain>
        <tissue evidence="1">Leaf</tissue>
    </source>
</reference>
<dbReference type="Pfam" id="PF20206">
    <property type="entry name" value="Tra1_ring"/>
    <property type="match status" value="1"/>
</dbReference>
<organism evidence="1 2">
    <name type="scientific">Nyssa sinensis</name>
    <dbReference type="NCBI Taxonomy" id="561372"/>
    <lineage>
        <taxon>Eukaryota</taxon>
        <taxon>Viridiplantae</taxon>
        <taxon>Streptophyta</taxon>
        <taxon>Embryophyta</taxon>
        <taxon>Tracheophyta</taxon>
        <taxon>Spermatophyta</taxon>
        <taxon>Magnoliopsida</taxon>
        <taxon>eudicotyledons</taxon>
        <taxon>Gunneridae</taxon>
        <taxon>Pentapetalae</taxon>
        <taxon>asterids</taxon>
        <taxon>Cornales</taxon>
        <taxon>Nyssaceae</taxon>
        <taxon>Nyssa</taxon>
    </lineage>
</organism>
<accession>A0A5J5BXX8</accession>
<evidence type="ECO:0000313" key="1">
    <source>
        <dbReference type="EMBL" id="KAA8546492.1"/>
    </source>
</evidence>
<dbReference type="Proteomes" id="UP000325577">
    <property type="component" value="Linkage Group LG1"/>
</dbReference>
<protein>
    <submittedName>
        <fullName evidence="1">Uncharacterized protein</fullName>
    </submittedName>
</protein>
<dbReference type="OrthoDB" id="1741945at2759"/>
<proteinExistence type="predicted"/>
<dbReference type="EMBL" id="CM018032">
    <property type="protein sequence ID" value="KAA8546492.1"/>
    <property type="molecule type" value="Genomic_DNA"/>
</dbReference>
<dbReference type="InterPro" id="IPR046805">
    <property type="entry name" value="Tra1_ring"/>
</dbReference>
<evidence type="ECO:0000313" key="2">
    <source>
        <dbReference type="Proteomes" id="UP000325577"/>
    </source>
</evidence>
<dbReference type="AlphaFoldDB" id="A0A5J5BXX8"/>
<sequence>MTEKSVASADLEIHDPKDEFFVNVCRHFAMTFHVEISSTNTSSSTAPLGGRMLSSSISVSCKSRNSTCSDLKKLDPLIFLDALADVLAAENRLNAKAALSALNALAETLLFLARSKHTDMLMSRGGPGTLMIVSSPSVSPVYSPPPSGRIPVFEQLLPRLLHYCYESTWQAQIGGVLGFGALFTHATSNVSETEQNPDALDDVLLDWLSWKFRPVVPAHQGQQTIPTALASQRICPVRQGISSPNVGVPSS</sequence>